<accession>A0ABR2P436</accession>
<dbReference type="EMBL" id="JBBPBN010000082">
    <property type="protein sequence ID" value="KAK8983180.1"/>
    <property type="molecule type" value="Genomic_DNA"/>
</dbReference>
<protein>
    <submittedName>
        <fullName evidence="2">Uncharacterized protein</fullName>
    </submittedName>
</protein>
<keyword evidence="1" id="KW-0732">Signal</keyword>
<evidence type="ECO:0000256" key="1">
    <source>
        <dbReference type="SAM" id="SignalP"/>
    </source>
</evidence>
<dbReference type="PANTHER" id="PTHR33512:SF14">
    <property type="entry name" value="EXPRESSED PROTEIN"/>
    <property type="match status" value="1"/>
</dbReference>
<dbReference type="Pfam" id="PF06697">
    <property type="entry name" value="DUF1191"/>
    <property type="match status" value="1"/>
</dbReference>
<feature type="chain" id="PRO_5046617037" evidence="1">
    <location>
        <begin position="24"/>
        <end position="152"/>
    </location>
</feature>
<evidence type="ECO:0000313" key="2">
    <source>
        <dbReference type="EMBL" id="KAK8983180.1"/>
    </source>
</evidence>
<dbReference type="Proteomes" id="UP001396334">
    <property type="component" value="Unassembled WGS sequence"/>
</dbReference>
<organism evidence="2 3">
    <name type="scientific">Hibiscus sabdariffa</name>
    <name type="common">roselle</name>
    <dbReference type="NCBI Taxonomy" id="183260"/>
    <lineage>
        <taxon>Eukaryota</taxon>
        <taxon>Viridiplantae</taxon>
        <taxon>Streptophyta</taxon>
        <taxon>Embryophyta</taxon>
        <taxon>Tracheophyta</taxon>
        <taxon>Spermatophyta</taxon>
        <taxon>Magnoliopsida</taxon>
        <taxon>eudicotyledons</taxon>
        <taxon>Gunneridae</taxon>
        <taxon>Pentapetalae</taxon>
        <taxon>rosids</taxon>
        <taxon>malvids</taxon>
        <taxon>Malvales</taxon>
        <taxon>Malvaceae</taxon>
        <taxon>Malvoideae</taxon>
        <taxon>Hibiscus</taxon>
    </lineage>
</organism>
<comment type="caution">
    <text evidence="2">The sequence shown here is derived from an EMBL/GenBank/DDBJ whole genome shotgun (WGS) entry which is preliminary data.</text>
</comment>
<feature type="signal peptide" evidence="1">
    <location>
        <begin position="1"/>
        <end position="23"/>
    </location>
</feature>
<keyword evidence="3" id="KW-1185">Reference proteome</keyword>
<dbReference type="PANTHER" id="PTHR33512">
    <property type="entry name" value="PROTEIN, PUTATIVE (DUF1191)-RELATED"/>
    <property type="match status" value="1"/>
</dbReference>
<proteinExistence type="predicted"/>
<dbReference type="InterPro" id="IPR010605">
    <property type="entry name" value="DUF1191"/>
</dbReference>
<gene>
    <name evidence="2" type="ORF">V6N11_057934</name>
</gene>
<name>A0ABR2P436_9ROSI</name>
<sequence>MCYCLVFLGLAILVSFLCLLLLAQPSTSVVAAIALDALLQDYAYKAFVRPKTGVLYDGVIPSNLIGFQIATIRLRSDVESTPNGSAPIASVIFIDSSTPNECSTILHENFSIVTESVPSINPLSKRKEKGSNNGRSWIIVGCEGENYSSLAA</sequence>
<evidence type="ECO:0000313" key="3">
    <source>
        <dbReference type="Proteomes" id="UP001396334"/>
    </source>
</evidence>
<reference evidence="2 3" key="1">
    <citation type="journal article" date="2024" name="G3 (Bethesda)">
        <title>Genome assembly of Hibiscus sabdariffa L. provides insights into metabolisms of medicinal natural products.</title>
        <authorList>
            <person name="Kim T."/>
        </authorList>
    </citation>
    <scope>NUCLEOTIDE SEQUENCE [LARGE SCALE GENOMIC DNA]</scope>
    <source>
        <strain evidence="2">TK-2024</strain>
        <tissue evidence="2">Old leaves</tissue>
    </source>
</reference>